<proteinExistence type="predicted"/>
<protein>
    <recommendedName>
        <fullName evidence="3">Zinc ribbon domain-containing protein</fullName>
    </recommendedName>
</protein>
<reference evidence="1 2" key="1">
    <citation type="submission" date="2020-08" db="EMBL/GenBank/DDBJ databases">
        <title>Genome public.</title>
        <authorList>
            <person name="Liu C."/>
            <person name="Sun Q."/>
        </authorList>
    </citation>
    <scope>NUCLEOTIDE SEQUENCE [LARGE SCALE GENOMIC DNA]</scope>
    <source>
        <strain evidence="1 2">BX3</strain>
    </source>
</reference>
<name>A0ABR7MWB8_9FIRM</name>
<accession>A0ABR7MWB8</accession>
<gene>
    <name evidence="1" type="ORF">H8700_10235</name>
</gene>
<dbReference type="Proteomes" id="UP000637513">
    <property type="component" value="Unassembled WGS sequence"/>
</dbReference>
<evidence type="ECO:0000313" key="1">
    <source>
        <dbReference type="EMBL" id="MBC8558081.1"/>
    </source>
</evidence>
<organism evidence="1 2">
    <name type="scientific">Jutongia hominis</name>
    <dbReference type="NCBI Taxonomy" id="2763664"/>
    <lineage>
        <taxon>Bacteria</taxon>
        <taxon>Bacillati</taxon>
        <taxon>Bacillota</taxon>
        <taxon>Clostridia</taxon>
        <taxon>Lachnospirales</taxon>
        <taxon>Lachnospiraceae</taxon>
        <taxon>Jutongia</taxon>
    </lineage>
</organism>
<evidence type="ECO:0008006" key="3">
    <source>
        <dbReference type="Google" id="ProtNLM"/>
    </source>
</evidence>
<keyword evidence="2" id="KW-1185">Reference proteome</keyword>
<dbReference type="RefSeq" id="WP_249305552.1">
    <property type="nucleotide sequence ID" value="NZ_JACRSW010000033.1"/>
</dbReference>
<evidence type="ECO:0000313" key="2">
    <source>
        <dbReference type="Proteomes" id="UP000637513"/>
    </source>
</evidence>
<sequence>MDKELKDDIVEILDIASNIDSENIDFGNAICSMIKMEILRFLFYISSFKEFDDKHIKFIQDYLDVEMTEQIKNKIYCFDKKEMEETVPNGLLCLINMSRENSTRIDIGNKYCQIYYRLGVLYANKFDDNESLNKTNGFVEKLRKYVGNAIISFDALSDEKNIETESEIRGLQKKATWLKCPNCGKFIMNNGYYCQECLEDFDEMIFNDDNYVDTSGIPKYVDIYTLDESMYSKYYYTSEKAGVVLGYSSSTGEEYIEDTFEVIDDDIITQDKIWGDTYVKFGDYLYKKNTLYLGNIPEGQYFEAYCSFNDNVRPIWFLIDGSVKIFSGEGTDDVVDFEGKYIRDEELLRVDMVNKQNGQKLTRMYIVVNGRLCSDAYANERGIKKINALKEKNISLLMNSSGIATITSKEFFENYPCPYCNARRCFNNTGWEHKAFGSILVYGRCSKCNNLFTECGKPEEIKKIAYNGSEENICYHSTAGAVRYLDSPCPYCGSYQVRYAKWRDKQLSTAFWGFFSTKLHCHYKCEKCGKMWE</sequence>
<dbReference type="EMBL" id="JACRSW010000033">
    <property type="protein sequence ID" value="MBC8558081.1"/>
    <property type="molecule type" value="Genomic_DNA"/>
</dbReference>
<comment type="caution">
    <text evidence="1">The sequence shown here is derived from an EMBL/GenBank/DDBJ whole genome shotgun (WGS) entry which is preliminary data.</text>
</comment>